<dbReference type="Proteomes" id="UP001234202">
    <property type="component" value="Unassembled WGS sequence"/>
</dbReference>
<comment type="caution">
    <text evidence="1">The sequence shown here is derived from an EMBL/GenBank/DDBJ whole genome shotgun (WGS) entry which is preliminary data.</text>
</comment>
<sequence length="525" mass="59708">MSSQPPFSLPAALRDTRISTSRPLASPASLPVSTSFSASGQAAVPGRSTINTSRTSTIPSSLPHESQFDAGPPASSLGARLRGEANARDIAQAGIEALRGQLHATNSLVQRLQDQVIQQAIVMEQCQKGLEVQTAETIRQRESFDKLRETVEEMRAERERMAGDEVDPLQQSWPTRTLASSTSRLMRWNFDEPLNSSTNHQQKDSLINVLTNHLSVIRLPAGITRETVREEYGYERYAGLYDHIIRELFDKWKAELFSRYNDEWLKSGERDRLVSELTTKQDFGVLTREDEELGQRIASLDKDIEYTAKRKQDSATTSRVKSCLSREASEIKIMHSGQEHWCWPEMEGVMSEKYIEAFLAIKNYALVERTQVYPTTLSEYLPSEVFRPEAQFFWPQHKDQRHLSPQRWMFDPSFLARHPEYQRKVAPFDEPTSLEDVRDHPWYTGQQSMRKLSSMIPLKRSATSTDVSGEKDQGAKRSHTEVTLAEAMGASTEARQVFNEPRDLSDDGEDEEEDYSMSQSEVGLH</sequence>
<name>A0ACC2XE10_9TREE</name>
<accession>A0ACC2XE10</accession>
<reference evidence="1" key="1">
    <citation type="submission" date="2023-04" db="EMBL/GenBank/DDBJ databases">
        <title>Draft Genome sequencing of Naganishia species isolated from polar environments using Oxford Nanopore Technology.</title>
        <authorList>
            <person name="Leo P."/>
            <person name="Venkateswaran K."/>
        </authorList>
    </citation>
    <scope>NUCLEOTIDE SEQUENCE</scope>
    <source>
        <strain evidence="1">DBVPG 5303</strain>
    </source>
</reference>
<gene>
    <name evidence="1" type="ORF">QFC24_004947</name>
</gene>
<evidence type="ECO:0000313" key="1">
    <source>
        <dbReference type="EMBL" id="KAJ9121271.1"/>
    </source>
</evidence>
<dbReference type="EMBL" id="JASBWV010000018">
    <property type="protein sequence ID" value="KAJ9121271.1"/>
    <property type="molecule type" value="Genomic_DNA"/>
</dbReference>
<organism evidence="1 2">
    <name type="scientific">Naganishia onofrii</name>
    <dbReference type="NCBI Taxonomy" id="1851511"/>
    <lineage>
        <taxon>Eukaryota</taxon>
        <taxon>Fungi</taxon>
        <taxon>Dikarya</taxon>
        <taxon>Basidiomycota</taxon>
        <taxon>Agaricomycotina</taxon>
        <taxon>Tremellomycetes</taxon>
        <taxon>Filobasidiales</taxon>
        <taxon>Filobasidiaceae</taxon>
        <taxon>Naganishia</taxon>
    </lineage>
</organism>
<proteinExistence type="predicted"/>
<protein>
    <submittedName>
        <fullName evidence="1">Uncharacterized protein</fullName>
    </submittedName>
</protein>
<keyword evidence="2" id="KW-1185">Reference proteome</keyword>
<evidence type="ECO:0000313" key="2">
    <source>
        <dbReference type="Proteomes" id="UP001234202"/>
    </source>
</evidence>